<dbReference type="EMBL" id="JARYMX010000003">
    <property type="protein sequence ID" value="KAJ9558794.1"/>
    <property type="molecule type" value="Genomic_DNA"/>
</dbReference>
<accession>A0AA38TD87</accession>
<organism evidence="1 2">
    <name type="scientific">Centaurea solstitialis</name>
    <name type="common">yellow star-thistle</name>
    <dbReference type="NCBI Taxonomy" id="347529"/>
    <lineage>
        <taxon>Eukaryota</taxon>
        <taxon>Viridiplantae</taxon>
        <taxon>Streptophyta</taxon>
        <taxon>Embryophyta</taxon>
        <taxon>Tracheophyta</taxon>
        <taxon>Spermatophyta</taxon>
        <taxon>Magnoliopsida</taxon>
        <taxon>eudicotyledons</taxon>
        <taxon>Gunneridae</taxon>
        <taxon>Pentapetalae</taxon>
        <taxon>asterids</taxon>
        <taxon>campanulids</taxon>
        <taxon>Asterales</taxon>
        <taxon>Asteraceae</taxon>
        <taxon>Carduoideae</taxon>
        <taxon>Cardueae</taxon>
        <taxon>Centaureinae</taxon>
        <taxon>Centaurea</taxon>
    </lineage>
</organism>
<keyword evidence="2" id="KW-1185">Reference proteome</keyword>
<evidence type="ECO:0000313" key="2">
    <source>
        <dbReference type="Proteomes" id="UP001172457"/>
    </source>
</evidence>
<name>A0AA38TD87_9ASTR</name>
<gene>
    <name evidence="1" type="ORF">OSB04_013408</name>
</gene>
<dbReference type="Proteomes" id="UP001172457">
    <property type="component" value="Chromosome 3"/>
</dbReference>
<protein>
    <submittedName>
        <fullName evidence="1">Uncharacterized protein</fullName>
    </submittedName>
</protein>
<comment type="caution">
    <text evidence="1">The sequence shown here is derived from an EMBL/GenBank/DDBJ whole genome shotgun (WGS) entry which is preliminary data.</text>
</comment>
<proteinExistence type="predicted"/>
<sequence length="165" mass="18851">MVKPYQFLIQVNHLNLPFVSVWFGLDPALGDQFCYPLRVCSLGSPTSGKGKIFKGMMTFEDVYYVEQLKYNLLSVSQVCDKKHSILFNDEECMIVSPEFKIVDENMILLRAPRKDNVYCLDLEDVSSKSSLNCLLSKTSLSESSLWHRTVGLCIHNKPYKSNNIL</sequence>
<dbReference type="AlphaFoldDB" id="A0AA38TD87"/>
<evidence type="ECO:0000313" key="1">
    <source>
        <dbReference type="EMBL" id="KAJ9558794.1"/>
    </source>
</evidence>
<reference evidence="1" key="1">
    <citation type="submission" date="2023-03" db="EMBL/GenBank/DDBJ databases">
        <title>Chromosome-scale reference genome and RAD-based genetic map of yellow starthistle (Centaurea solstitialis) reveal putative structural variation and QTLs associated with invader traits.</title>
        <authorList>
            <person name="Reatini B."/>
            <person name="Cang F.A."/>
            <person name="Jiang Q."/>
            <person name="Mckibben M.T.W."/>
            <person name="Barker M.S."/>
            <person name="Rieseberg L.H."/>
            <person name="Dlugosch K.M."/>
        </authorList>
    </citation>
    <scope>NUCLEOTIDE SEQUENCE</scope>
    <source>
        <strain evidence="1">CAN-66</strain>
        <tissue evidence="1">Leaf</tissue>
    </source>
</reference>